<dbReference type="Proteomes" id="UP001055879">
    <property type="component" value="Linkage Group LG07"/>
</dbReference>
<reference evidence="1 2" key="2">
    <citation type="journal article" date="2022" name="Mol. Ecol. Resour.">
        <title>The genomes of chicory, endive, great burdock and yacon provide insights into Asteraceae paleo-polyploidization history and plant inulin production.</title>
        <authorList>
            <person name="Fan W."/>
            <person name="Wang S."/>
            <person name="Wang H."/>
            <person name="Wang A."/>
            <person name="Jiang F."/>
            <person name="Liu H."/>
            <person name="Zhao H."/>
            <person name="Xu D."/>
            <person name="Zhang Y."/>
        </authorList>
    </citation>
    <scope>NUCLEOTIDE SEQUENCE [LARGE SCALE GENOMIC DNA]</scope>
    <source>
        <strain evidence="2">cv. Niubang</strain>
    </source>
</reference>
<dbReference type="EMBL" id="CM042053">
    <property type="protein sequence ID" value="KAI3716060.1"/>
    <property type="molecule type" value="Genomic_DNA"/>
</dbReference>
<evidence type="ECO:0000313" key="1">
    <source>
        <dbReference type="EMBL" id="KAI3716060.1"/>
    </source>
</evidence>
<proteinExistence type="predicted"/>
<organism evidence="1 2">
    <name type="scientific">Arctium lappa</name>
    <name type="common">Greater burdock</name>
    <name type="synonym">Lappa major</name>
    <dbReference type="NCBI Taxonomy" id="4217"/>
    <lineage>
        <taxon>Eukaryota</taxon>
        <taxon>Viridiplantae</taxon>
        <taxon>Streptophyta</taxon>
        <taxon>Embryophyta</taxon>
        <taxon>Tracheophyta</taxon>
        <taxon>Spermatophyta</taxon>
        <taxon>Magnoliopsida</taxon>
        <taxon>eudicotyledons</taxon>
        <taxon>Gunneridae</taxon>
        <taxon>Pentapetalae</taxon>
        <taxon>asterids</taxon>
        <taxon>campanulids</taxon>
        <taxon>Asterales</taxon>
        <taxon>Asteraceae</taxon>
        <taxon>Carduoideae</taxon>
        <taxon>Cardueae</taxon>
        <taxon>Arctiinae</taxon>
        <taxon>Arctium</taxon>
    </lineage>
</organism>
<name>A0ACB9B1L7_ARCLA</name>
<sequence>MLRWLFVKPTVSLMRNECKSPTSRPVDGGATTTMSAEKKERPKFSVSLSRRELEDDFTVMVGRRFPRNPKKRPRIIQKQLDTLFPELWLTEITVDLYGVPDEIESRKIMRKVADTLIPMTLELGGKYPFIVCEDVVVPHAQI</sequence>
<evidence type="ECO:0000313" key="2">
    <source>
        <dbReference type="Proteomes" id="UP001055879"/>
    </source>
</evidence>
<reference evidence="2" key="1">
    <citation type="journal article" date="2022" name="Mol. Ecol. Resour.">
        <title>The genomes of chicory, endive, great burdock and yacon provide insights into Asteraceae palaeo-polyploidization history and plant inulin production.</title>
        <authorList>
            <person name="Fan W."/>
            <person name="Wang S."/>
            <person name="Wang H."/>
            <person name="Wang A."/>
            <person name="Jiang F."/>
            <person name="Liu H."/>
            <person name="Zhao H."/>
            <person name="Xu D."/>
            <person name="Zhang Y."/>
        </authorList>
    </citation>
    <scope>NUCLEOTIDE SEQUENCE [LARGE SCALE GENOMIC DNA]</scope>
    <source>
        <strain evidence="2">cv. Niubang</strain>
    </source>
</reference>
<gene>
    <name evidence="1" type="ORF">L6452_23118</name>
</gene>
<comment type="caution">
    <text evidence="1">The sequence shown here is derived from an EMBL/GenBank/DDBJ whole genome shotgun (WGS) entry which is preliminary data.</text>
</comment>
<keyword evidence="2" id="KW-1185">Reference proteome</keyword>
<accession>A0ACB9B1L7</accession>
<protein>
    <submittedName>
        <fullName evidence="1">Uncharacterized protein</fullName>
    </submittedName>
</protein>